<gene>
    <name evidence="1" type="ORF">A0J61_06518</name>
</gene>
<dbReference type="AlphaFoldDB" id="A0A1C7N9U4"/>
<dbReference type="OrthoDB" id="2278653at2759"/>
<dbReference type="Proteomes" id="UP000093000">
    <property type="component" value="Unassembled WGS sequence"/>
</dbReference>
<proteinExistence type="predicted"/>
<keyword evidence="2" id="KW-1185">Reference proteome</keyword>
<evidence type="ECO:0000313" key="1">
    <source>
        <dbReference type="EMBL" id="OBZ85439.1"/>
    </source>
</evidence>
<protein>
    <submittedName>
        <fullName evidence="1">Uncharacterized protein</fullName>
    </submittedName>
</protein>
<accession>A0A1C7N9U4</accession>
<evidence type="ECO:0000313" key="2">
    <source>
        <dbReference type="Proteomes" id="UP000093000"/>
    </source>
</evidence>
<name>A0A1C7N9U4_9FUNG</name>
<dbReference type="EMBL" id="LUGH01000396">
    <property type="protein sequence ID" value="OBZ85439.1"/>
    <property type="molecule type" value="Genomic_DNA"/>
</dbReference>
<dbReference type="InParanoid" id="A0A1C7N9U4"/>
<sequence>MDNIVFEDSLGKKNDAQGSRVIEFELEASNEMYPVEEKGMSARGAAIQLRISVRTTSNWVKKDSIASQDYTERASGSGKLVGRPPNLTEEHGEFMVDWAGNNTNSVVLDDMLVALTEKFGKI</sequence>
<organism evidence="1 2">
    <name type="scientific">Choanephora cucurbitarum</name>
    <dbReference type="NCBI Taxonomy" id="101091"/>
    <lineage>
        <taxon>Eukaryota</taxon>
        <taxon>Fungi</taxon>
        <taxon>Fungi incertae sedis</taxon>
        <taxon>Mucoromycota</taxon>
        <taxon>Mucoromycotina</taxon>
        <taxon>Mucoromycetes</taxon>
        <taxon>Mucorales</taxon>
        <taxon>Mucorineae</taxon>
        <taxon>Choanephoraceae</taxon>
        <taxon>Choanephoroideae</taxon>
        <taxon>Choanephora</taxon>
    </lineage>
</organism>
<reference evidence="1 2" key="1">
    <citation type="submission" date="2016-03" db="EMBL/GenBank/DDBJ databases">
        <title>Choanephora cucurbitarum.</title>
        <authorList>
            <person name="Min B."/>
            <person name="Park H."/>
            <person name="Park J.-H."/>
            <person name="Shin H.-D."/>
            <person name="Choi I.-G."/>
        </authorList>
    </citation>
    <scope>NUCLEOTIDE SEQUENCE [LARGE SCALE GENOMIC DNA]</scope>
    <source>
        <strain evidence="1 2">KUS-F28377</strain>
    </source>
</reference>
<comment type="caution">
    <text evidence="1">The sequence shown here is derived from an EMBL/GenBank/DDBJ whole genome shotgun (WGS) entry which is preliminary data.</text>
</comment>